<dbReference type="CDD" id="cd09008">
    <property type="entry name" value="MTAN"/>
    <property type="match status" value="1"/>
</dbReference>
<feature type="domain" description="Nucleoside phosphorylase" evidence="1">
    <location>
        <begin position="2"/>
        <end position="226"/>
    </location>
</feature>
<accession>A0A563EYL4</accession>
<dbReference type="AlphaFoldDB" id="A0A563EYL4"/>
<name>A0A563EYL4_9PSEU</name>
<evidence type="ECO:0000259" key="1">
    <source>
        <dbReference type="Pfam" id="PF01048"/>
    </source>
</evidence>
<dbReference type="GO" id="GO:0008782">
    <property type="term" value="F:adenosylhomocysteine nucleosidase activity"/>
    <property type="evidence" value="ECO:0007669"/>
    <property type="project" value="TreeGrafter"/>
</dbReference>
<keyword evidence="3" id="KW-1185">Reference proteome</keyword>
<evidence type="ECO:0000313" key="2">
    <source>
        <dbReference type="EMBL" id="TWP52713.1"/>
    </source>
</evidence>
<dbReference type="Proteomes" id="UP000316639">
    <property type="component" value="Unassembled WGS sequence"/>
</dbReference>
<dbReference type="SUPFAM" id="SSF53167">
    <property type="entry name" value="Purine and uridine phosphorylases"/>
    <property type="match status" value="1"/>
</dbReference>
<dbReference type="Gene3D" id="3.40.50.1580">
    <property type="entry name" value="Nucleoside phosphorylase domain"/>
    <property type="match status" value="1"/>
</dbReference>
<sequence length="271" mass="28205">MVVILTALEVEYAAVRAHMADIRTHRHPAGTLFEVGTIAGRRVALAIVGKGNHVAATITERAIAEFGPGLVLFVGVAGGLRESLELGDVVFATKVYAYHGGHVGTDGFSARPRSFEAPHHVEQIARHVARTGEWPSVHFSPIAAGEVVLNAKDSPLANQLRRHYNDAVAIEMESAGVAHAGHLNLAPTATIRAISDHADGAKEIADRAGSQVKAARTAADFAAAVIAELEDTGGGSSRAPRVENIATGNARVVMQAGVVNGNVQFGSDAGN</sequence>
<reference evidence="2 3" key="1">
    <citation type="submission" date="2019-07" db="EMBL/GenBank/DDBJ databases">
        <title>Lentzea xizangensis sp. nov., isolated from Qinghai-Tibetan Plateau Soils.</title>
        <authorList>
            <person name="Huang J."/>
        </authorList>
    </citation>
    <scope>NUCLEOTIDE SEQUENCE [LARGE SCALE GENOMIC DNA]</scope>
    <source>
        <strain evidence="2 3">FXJ1.1311</strain>
    </source>
</reference>
<proteinExistence type="predicted"/>
<gene>
    <name evidence="2" type="ORF">FKR81_10470</name>
</gene>
<dbReference type="GO" id="GO:0005829">
    <property type="term" value="C:cytosol"/>
    <property type="evidence" value="ECO:0007669"/>
    <property type="project" value="TreeGrafter"/>
</dbReference>
<comment type="caution">
    <text evidence="2">The sequence shown here is derived from an EMBL/GenBank/DDBJ whole genome shotgun (WGS) entry which is preliminary data.</text>
</comment>
<dbReference type="PANTHER" id="PTHR46832">
    <property type="entry name" value="5'-METHYLTHIOADENOSINE/S-ADENOSYLHOMOCYSTEINE NUCLEOSIDASE"/>
    <property type="match status" value="1"/>
</dbReference>
<protein>
    <submittedName>
        <fullName evidence="2">5'-methylthioadenosine/S-adenosylhomocysteine nucleosidase</fullName>
    </submittedName>
</protein>
<dbReference type="GO" id="GO:0009116">
    <property type="term" value="P:nucleoside metabolic process"/>
    <property type="evidence" value="ECO:0007669"/>
    <property type="project" value="InterPro"/>
</dbReference>
<dbReference type="RefSeq" id="WP_146350769.1">
    <property type="nucleotide sequence ID" value="NZ_VOBR01000005.1"/>
</dbReference>
<dbReference type="PANTHER" id="PTHR46832:SF1">
    <property type="entry name" value="5'-METHYLTHIOADENOSINE_S-ADENOSYLHOMOCYSTEINE NUCLEOSIDASE"/>
    <property type="match status" value="1"/>
</dbReference>
<dbReference type="InterPro" id="IPR000845">
    <property type="entry name" value="Nucleoside_phosphorylase_d"/>
</dbReference>
<organism evidence="2 3">
    <name type="scientific">Lentzea tibetensis</name>
    <dbReference type="NCBI Taxonomy" id="2591470"/>
    <lineage>
        <taxon>Bacteria</taxon>
        <taxon>Bacillati</taxon>
        <taxon>Actinomycetota</taxon>
        <taxon>Actinomycetes</taxon>
        <taxon>Pseudonocardiales</taxon>
        <taxon>Pseudonocardiaceae</taxon>
        <taxon>Lentzea</taxon>
    </lineage>
</organism>
<dbReference type="Pfam" id="PF01048">
    <property type="entry name" value="PNP_UDP_1"/>
    <property type="match status" value="1"/>
</dbReference>
<dbReference type="OrthoDB" id="44283at2"/>
<dbReference type="EMBL" id="VOBR01000005">
    <property type="protein sequence ID" value="TWP52713.1"/>
    <property type="molecule type" value="Genomic_DNA"/>
</dbReference>
<dbReference type="GO" id="GO:0008930">
    <property type="term" value="F:methylthioadenosine nucleosidase activity"/>
    <property type="evidence" value="ECO:0007669"/>
    <property type="project" value="TreeGrafter"/>
</dbReference>
<dbReference type="GO" id="GO:0019284">
    <property type="term" value="P:L-methionine salvage from S-adenosylmethionine"/>
    <property type="evidence" value="ECO:0007669"/>
    <property type="project" value="TreeGrafter"/>
</dbReference>
<dbReference type="InterPro" id="IPR035994">
    <property type="entry name" value="Nucleoside_phosphorylase_sf"/>
</dbReference>
<evidence type="ECO:0000313" key="3">
    <source>
        <dbReference type="Proteomes" id="UP000316639"/>
    </source>
</evidence>